<dbReference type="InterPro" id="IPR011042">
    <property type="entry name" value="6-blade_b-propeller_TolB-like"/>
</dbReference>
<dbReference type="InterPro" id="IPR011659">
    <property type="entry name" value="WD40"/>
</dbReference>
<dbReference type="GO" id="GO:0006508">
    <property type="term" value="P:proteolysis"/>
    <property type="evidence" value="ECO:0007669"/>
    <property type="project" value="InterPro"/>
</dbReference>
<accession>A0A510UVY9</accession>
<dbReference type="Pfam" id="PF07676">
    <property type="entry name" value="PD40"/>
    <property type="match status" value="2"/>
</dbReference>
<dbReference type="PANTHER" id="PTHR42776">
    <property type="entry name" value="SERINE PEPTIDASE S9 FAMILY MEMBER"/>
    <property type="match status" value="1"/>
</dbReference>
<dbReference type="SUPFAM" id="SSF53474">
    <property type="entry name" value="alpha/beta-Hydrolases"/>
    <property type="match status" value="1"/>
</dbReference>
<dbReference type="Pfam" id="PF00326">
    <property type="entry name" value="Peptidase_S9"/>
    <property type="match status" value="1"/>
</dbReference>
<dbReference type="SUPFAM" id="SSF82171">
    <property type="entry name" value="DPP6 N-terminal domain-like"/>
    <property type="match status" value="1"/>
</dbReference>
<sequence length="670" mass="71601">MLPDDVFLLRAPGAPALLPDGSAAIVAVSRPDRDSDQYRGGLWIVPTDGSAPRQLTRGHSDSEPDVSPDGRWVVFVRGGSGKPQLHLVEAAGGEPFAITAEPLGAGQPRFSPDGRRIAFVARVPQEGRYVPDGDPAAERPRLITELRHRADGIGFVRDRTRQLFVVEVPDATGDAVAVPSSFRLTDADSDVDAPRWFTDGRSIAAVLARHAAREDDLRRDAVAVVVPDELVGEQGTATITPLTDADAGSSLSVSRVLPAADGRRVWLLADDAGESGRDFIAALTGLFEVPLDEAGAAAGPARRLTDPDEVDLDPAVLVELGGDEVAVAPLRSGAVHLCRVGADGVLHDLLGGAVVVSAAAFSGGVLVAVRATPSSAGDVVAVHGDDERVLTDLSAELRATGRVRVPEPLVAHAPDGYRVEGWLTTPDPERYGAGPHPTILTIHGGPFAQYTHAVFDEVQVLVEAGYAVVHGNPRGSSGRGRAHGRAIRRGFGTVDTDDVLALLDQALADDRTDAERTGVMGGSYGGYMTAWLTTRTDRFRAAIVERGFLDPVSFVGSSDIGWFFGLEYLGEPETEADLVAGQSPMAHVASVRTPTFVIHSEQDWRCPVEQGQRWFVELKRRGVPTELLLFPGEGHELTRSGRPAHRVERFEHVLRWWQRWLPVEPAGATV</sequence>
<evidence type="ECO:0000313" key="5">
    <source>
        <dbReference type="Proteomes" id="UP000321386"/>
    </source>
</evidence>
<dbReference type="PANTHER" id="PTHR42776:SF27">
    <property type="entry name" value="DIPEPTIDYL PEPTIDASE FAMILY MEMBER 6"/>
    <property type="match status" value="1"/>
</dbReference>
<evidence type="ECO:0000313" key="4">
    <source>
        <dbReference type="EMBL" id="GEK18857.1"/>
    </source>
</evidence>
<protein>
    <submittedName>
        <fullName evidence="4">Dipeptidyl aminopeptidase</fullName>
    </submittedName>
</protein>
<dbReference type="Proteomes" id="UP000321386">
    <property type="component" value="Unassembled WGS sequence"/>
</dbReference>
<dbReference type="RefSeq" id="WP_146807244.1">
    <property type="nucleotide sequence ID" value="NZ_BJUA01000013.1"/>
</dbReference>
<dbReference type="OrthoDB" id="262125at2"/>
<dbReference type="GO" id="GO:0004252">
    <property type="term" value="F:serine-type endopeptidase activity"/>
    <property type="evidence" value="ECO:0007669"/>
    <property type="project" value="TreeGrafter"/>
</dbReference>
<keyword evidence="4" id="KW-0645">Protease</keyword>
<evidence type="ECO:0000259" key="3">
    <source>
        <dbReference type="Pfam" id="PF00326"/>
    </source>
</evidence>
<feature type="domain" description="Peptidase S9 prolyl oligopeptidase catalytic" evidence="3">
    <location>
        <begin position="456"/>
        <end position="661"/>
    </location>
</feature>
<evidence type="ECO:0000256" key="2">
    <source>
        <dbReference type="ARBA" id="ARBA00022825"/>
    </source>
</evidence>
<proteinExistence type="predicted"/>
<keyword evidence="5" id="KW-1185">Reference proteome</keyword>
<gene>
    <name evidence="4" type="ORF">CPE01_25900</name>
</gene>
<organism evidence="4 5">
    <name type="scientific">Cellulomonas persica</name>
    <dbReference type="NCBI Taxonomy" id="76861"/>
    <lineage>
        <taxon>Bacteria</taxon>
        <taxon>Bacillati</taxon>
        <taxon>Actinomycetota</taxon>
        <taxon>Actinomycetes</taxon>
        <taxon>Micrococcales</taxon>
        <taxon>Cellulomonadaceae</taxon>
        <taxon>Cellulomonas</taxon>
    </lineage>
</organism>
<dbReference type="GO" id="GO:0004177">
    <property type="term" value="F:aminopeptidase activity"/>
    <property type="evidence" value="ECO:0007669"/>
    <property type="project" value="UniProtKB-KW"/>
</dbReference>
<dbReference type="AlphaFoldDB" id="A0A510UVY9"/>
<name>A0A510UVY9_9CELL</name>
<dbReference type="Gene3D" id="2.120.10.30">
    <property type="entry name" value="TolB, C-terminal domain"/>
    <property type="match status" value="1"/>
</dbReference>
<dbReference type="InterPro" id="IPR001375">
    <property type="entry name" value="Peptidase_S9_cat"/>
</dbReference>
<evidence type="ECO:0000256" key="1">
    <source>
        <dbReference type="ARBA" id="ARBA00022801"/>
    </source>
</evidence>
<dbReference type="Gene3D" id="3.40.50.1820">
    <property type="entry name" value="alpha/beta hydrolase"/>
    <property type="match status" value="1"/>
</dbReference>
<comment type="caution">
    <text evidence="4">The sequence shown here is derived from an EMBL/GenBank/DDBJ whole genome shotgun (WGS) entry which is preliminary data.</text>
</comment>
<keyword evidence="1" id="KW-0378">Hydrolase</keyword>
<dbReference type="InterPro" id="IPR029058">
    <property type="entry name" value="AB_hydrolase_fold"/>
</dbReference>
<keyword evidence="2" id="KW-0720">Serine protease</keyword>
<reference evidence="4 5" key="1">
    <citation type="submission" date="2019-07" db="EMBL/GenBank/DDBJ databases">
        <title>Whole genome shotgun sequence of Cellulomonas persica NBRC 101101.</title>
        <authorList>
            <person name="Hosoyama A."/>
            <person name="Uohara A."/>
            <person name="Ohji S."/>
            <person name="Ichikawa N."/>
        </authorList>
    </citation>
    <scope>NUCLEOTIDE SEQUENCE [LARGE SCALE GENOMIC DNA]</scope>
    <source>
        <strain evidence="4 5">NBRC 101101</strain>
    </source>
</reference>
<keyword evidence="4" id="KW-0031">Aminopeptidase</keyword>
<dbReference type="EMBL" id="BJUA01000013">
    <property type="protein sequence ID" value="GEK18857.1"/>
    <property type="molecule type" value="Genomic_DNA"/>
</dbReference>